<dbReference type="STRING" id="317018.AVL63_12790"/>
<accession>A0A0W8ICQ2</accession>
<keyword evidence="2" id="KW-1185">Reference proteome</keyword>
<protein>
    <submittedName>
        <fullName evidence="1">Uncharacterized protein</fullName>
    </submittedName>
</protein>
<evidence type="ECO:0000313" key="1">
    <source>
        <dbReference type="EMBL" id="KUG57520.1"/>
    </source>
</evidence>
<dbReference type="EMBL" id="LQBM01000005">
    <property type="protein sequence ID" value="KUG57520.1"/>
    <property type="molecule type" value="Genomic_DNA"/>
</dbReference>
<name>A0A0W8ICQ2_9MICC</name>
<organism evidence="1 2">
    <name type="scientific">Nesterenkonia jeotgali</name>
    <dbReference type="NCBI Taxonomy" id="317018"/>
    <lineage>
        <taxon>Bacteria</taxon>
        <taxon>Bacillati</taxon>
        <taxon>Actinomycetota</taxon>
        <taxon>Actinomycetes</taxon>
        <taxon>Micrococcales</taxon>
        <taxon>Micrococcaceae</taxon>
        <taxon>Nesterenkonia</taxon>
    </lineage>
</organism>
<comment type="caution">
    <text evidence="1">The sequence shown here is derived from an EMBL/GenBank/DDBJ whole genome shotgun (WGS) entry which is preliminary data.</text>
</comment>
<sequence length="69" mass="7847">MIRRRTTNTPEEDALEQWAASDERVIRKDVTIMSPTEAGRAQMRELLIAAADPEQLEEIKRAAKPPTRS</sequence>
<evidence type="ECO:0000313" key="2">
    <source>
        <dbReference type="Proteomes" id="UP000054023"/>
    </source>
</evidence>
<gene>
    <name evidence="1" type="ORF">AVL63_12790</name>
</gene>
<proteinExistence type="predicted"/>
<dbReference type="AlphaFoldDB" id="A0A0W8ICQ2"/>
<dbReference type="Proteomes" id="UP000054023">
    <property type="component" value="Unassembled WGS sequence"/>
</dbReference>
<reference evidence="2" key="1">
    <citation type="submission" date="2015-12" db="EMBL/GenBank/DDBJ databases">
        <authorList>
            <person name="Nair G.R."/>
            <person name="Kaur G."/>
            <person name="Mayilraj S."/>
        </authorList>
    </citation>
    <scope>NUCLEOTIDE SEQUENCE [LARGE SCALE GENOMIC DNA]</scope>
    <source>
        <strain evidence="2">CD08_7</strain>
    </source>
</reference>